<keyword evidence="1" id="KW-0175">Coiled coil</keyword>
<feature type="coiled-coil region" evidence="1">
    <location>
        <begin position="365"/>
        <end position="392"/>
    </location>
</feature>
<evidence type="ECO:0000259" key="2">
    <source>
        <dbReference type="Pfam" id="PF13524"/>
    </source>
</evidence>
<dbReference type="EMBL" id="JACRSW010000014">
    <property type="protein sequence ID" value="MBC8556854.1"/>
    <property type="molecule type" value="Genomic_DNA"/>
</dbReference>
<evidence type="ECO:0000313" key="3">
    <source>
        <dbReference type="EMBL" id="MBC8556854.1"/>
    </source>
</evidence>
<organism evidence="3 4">
    <name type="scientific">Jutongia hominis</name>
    <dbReference type="NCBI Taxonomy" id="2763664"/>
    <lineage>
        <taxon>Bacteria</taxon>
        <taxon>Bacillati</taxon>
        <taxon>Bacillota</taxon>
        <taxon>Clostridia</taxon>
        <taxon>Lachnospirales</taxon>
        <taxon>Lachnospiraceae</taxon>
        <taxon>Jutongia</taxon>
    </lineage>
</organism>
<reference evidence="3 4" key="1">
    <citation type="submission" date="2020-08" db="EMBL/GenBank/DDBJ databases">
        <title>Genome public.</title>
        <authorList>
            <person name="Liu C."/>
            <person name="Sun Q."/>
        </authorList>
    </citation>
    <scope>NUCLEOTIDE SEQUENCE [LARGE SCALE GENOMIC DNA]</scope>
    <source>
        <strain evidence="3 4">BX3</strain>
    </source>
</reference>
<evidence type="ECO:0000256" key="1">
    <source>
        <dbReference type="SAM" id="Coils"/>
    </source>
</evidence>
<sequence length="393" mass="46586">MKKVLFVESRRLCYGSSYYLIDRLSRFFKQKKIEVEFFDYDALCNDPQKLETFSKKSFDAIFDINSQLPGIYQDDTLFLEQLDIPFFHRILDHPLHLHPSLQVPYQKECVICLDEHHKRYLQKKYPHIHHVIALPFLAKVPEKQIPFSKRKYAFLFPATYIPLSYLEDQIKERNASDLLIAKEILSLCIQGSREDFENLYKSLAKEDEKEMDAERIYRVRFVDRYVRAGLREFVLEQFASHDIVMDIVGDNWEYSQLYKNKAFHFHPSCSYQESLSYIANTKTVLNVQPLFREAMHDRITNAFCCGAVVVSDPCEALETNFTDRKEYLGYHFAQLKTQDSFWKLLQAEEKLEEIAIAGQKKYRSLYAYENRMEMLLKELEKAVQAMKKIDKQS</sequence>
<comment type="caution">
    <text evidence="3">The sequence shown here is derived from an EMBL/GenBank/DDBJ whole genome shotgun (WGS) entry which is preliminary data.</text>
</comment>
<dbReference type="RefSeq" id="WP_249303264.1">
    <property type="nucleotide sequence ID" value="NZ_JACRSW010000014.1"/>
</dbReference>
<dbReference type="Proteomes" id="UP000637513">
    <property type="component" value="Unassembled WGS sequence"/>
</dbReference>
<proteinExistence type="predicted"/>
<keyword evidence="4" id="KW-1185">Reference proteome</keyword>
<name>A0ABR7MT52_9FIRM</name>
<dbReference type="InterPro" id="IPR055259">
    <property type="entry name" value="YkvP/CgeB_Glyco_trans-like"/>
</dbReference>
<evidence type="ECO:0000313" key="4">
    <source>
        <dbReference type="Proteomes" id="UP000637513"/>
    </source>
</evidence>
<accession>A0ABR7MT52</accession>
<protein>
    <submittedName>
        <fullName evidence="3">Glycosyltransferase family 1 protein</fullName>
    </submittedName>
</protein>
<feature type="domain" description="Spore protein YkvP/CgeB glycosyl transferase-like" evidence="2">
    <location>
        <begin position="231"/>
        <end position="376"/>
    </location>
</feature>
<dbReference type="Pfam" id="PF13524">
    <property type="entry name" value="Glyco_trans_1_2"/>
    <property type="match status" value="1"/>
</dbReference>
<gene>
    <name evidence="3" type="ORF">H8700_03930</name>
</gene>